<dbReference type="RefSeq" id="WP_216124540.1">
    <property type="nucleotide sequence ID" value="NZ_CP086239.1"/>
</dbReference>
<dbReference type="AlphaFoldDB" id="A0AA47I5H6"/>
<reference evidence="1" key="1">
    <citation type="submission" date="2021-11" db="EMBL/GenBank/DDBJ databases">
        <title>Clostridia strains as spoilage organisms.</title>
        <authorList>
            <person name="Wambui J."/>
            <person name="Stevens M.J.A."/>
            <person name="Stephan R."/>
        </authorList>
    </citation>
    <scope>NUCLEOTIDE SEQUENCE</scope>
    <source>
        <strain evidence="1">CF009</strain>
    </source>
</reference>
<protein>
    <submittedName>
        <fullName evidence="1">AAA family ATPase</fullName>
    </submittedName>
</protein>
<organism evidence="1 2">
    <name type="scientific">Clostridium estertheticum</name>
    <dbReference type="NCBI Taxonomy" id="238834"/>
    <lineage>
        <taxon>Bacteria</taxon>
        <taxon>Bacillati</taxon>
        <taxon>Bacillota</taxon>
        <taxon>Clostridia</taxon>
        <taxon>Eubacteriales</taxon>
        <taxon>Clostridiaceae</taxon>
        <taxon>Clostridium</taxon>
    </lineage>
</organism>
<dbReference type="Proteomes" id="UP001164733">
    <property type="component" value="Chromosome"/>
</dbReference>
<gene>
    <name evidence="1" type="ORF">LL038_18505</name>
</gene>
<name>A0AA47I5H6_9CLOT</name>
<proteinExistence type="predicted"/>
<dbReference type="PANTHER" id="PTHR32114:SF2">
    <property type="entry name" value="ABC TRANSPORTER ABCH.3"/>
    <property type="match status" value="1"/>
</dbReference>
<dbReference type="PANTHER" id="PTHR32114">
    <property type="entry name" value="ABC TRANSPORTER ABCH.3"/>
    <property type="match status" value="1"/>
</dbReference>
<accession>A0AA47I5H6</accession>
<sequence length="816" mass="95372">MKLIIITKVTIDNFKIYRHQEFIFGYKKVVFLTGANGFGKTTLIDAIEWCLTGNISRVKKCYGERNTKQTEIDRAENKKGIIKNSDSGKEDIVKIIMTLEIDNKEVKVFREQKEDSLYVETELKYEGDVSLEIDSLIKLFIANDKFYKYHVCDIYKSHNFLNSSRQEIKNEFSDFIKPQPLADNFNKKLMELQVIISNNVNSLKTSKTSQVKIDTEKKELESIITELESVDYPQIKFYEEEDLSIGNDGIEKVREQLGNIRICGYNIVESKIPEIISYYEAKEKDKNLDELIEIVNIKESDLHIAIENSYYDVKILEDTKIKIKDNYDEITNVKNSKKISDIDITAEIYSEIEANLIIMKDSILDIELKLHKKQSDIMDKEKGNEIITALSNLVVNKEGIIKYRNEENKKCPLCGSDEKFIKISKTTDLAVEAEIYLNKNKSNLANMKKDEKESIENINIKFEEFKQYINEHINEILKVNEGEKTNFNEYYKKTKDFFDKLKKANISIDENYKKNIKESKAETIKQLKNEKFVKSDLEMIKNIITVIDYKADLDNIRISSLKKMQIDMKQLCNVQLLVSNFTFKQFNQKLLFITNILNNSKIHKKELLIKKYIDDNTFIDNEITELNMYNEKTKKISGEIDKKRSVIEKLELEAVGPYLYKIFTKVIKHTAIRNINFKRDSSRVAGGATFTDQSGNNILNTFSQGQLGVFMLSYFFANMFKRNEETPFKTYFIDDVTSCMDDMNILSFVDIIKYQLYQNDGVINQFFFSTCNGDLEKLFLHKMKSFNIEYINYKFNSYARGEVFDMDNKVEYFGIN</sequence>
<evidence type="ECO:0000313" key="2">
    <source>
        <dbReference type="Proteomes" id="UP001164733"/>
    </source>
</evidence>
<evidence type="ECO:0000313" key="1">
    <source>
        <dbReference type="EMBL" id="WAG59603.1"/>
    </source>
</evidence>
<dbReference type="EMBL" id="CP086239">
    <property type="protein sequence ID" value="WAG59603.1"/>
    <property type="molecule type" value="Genomic_DNA"/>
</dbReference>